<name>A0A8H9ZX85_9ENTR</name>
<dbReference type="EMBL" id="JACNQW010000011">
    <property type="protein sequence ID" value="MBC5047101.1"/>
    <property type="molecule type" value="Genomic_DNA"/>
</dbReference>
<gene>
    <name evidence="2" type="ORF">H8L09_17245</name>
</gene>
<evidence type="ECO:0000313" key="2">
    <source>
        <dbReference type="EMBL" id="MBC5047101.1"/>
    </source>
</evidence>
<dbReference type="Proteomes" id="UP000646540">
    <property type="component" value="Unassembled WGS sequence"/>
</dbReference>
<feature type="transmembrane region" description="Helical" evidence="1">
    <location>
        <begin position="124"/>
        <end position="142"/>
    </location>
</feature>
<dbReference type="AlphaFoldDB" id="A0A8H9ZX85"/>
<keyword evidence="1" id="KW-1133">Transmembrane helix</keyword>
<organism evidence="2 3">
    <name type="scientific">Klebsiella quasipneumoniae</name>
    <dbReference type="NCBI Taxonomy" id="1463165"/>
    <lineage>
        <taxon>Bacteria</taxon>
        <taxon>Pseudomonadati</taxon>
        <taxon>Pseudomonadota</taxon>
        <taxon>Gammaproteobacteria</taxon>
        <taxon>Enterobacterales</taxon>
        <taxon>Enterobacteriaceae</taxon>
        <taxon>Klebsiella/Raoultella group</taxon>
        <taxon>Klebsiella</taxon>
        <taxon>Klebsiella pneumoniae complex</taxon>
    </lineage>
</organism>
<evidence type="ECO:0000256" key="1">
    <source>
        <dbReference type="SAM" id="Phobius"/>
    </source>
</evidence>
<dbReference type="RefSeq" id="WP_129543066.1">
    <property type="nucleotide sequence ID" value="NZ_JACNQW010000011.1"/>
</dbReference>
<keyword evidence="1" id="KW-0472">Membrane</keyword>
<protein>
    <submittedName>
        <fullName evidence="2">Uncharacterized protein</fullName>
    </submittedName>
</protein>
<evidence type="ECO:0000313" key="3">
    <source>
        <dbReference type="Proteomes" id="UP000646540"/>
    </source>
</evidence>
<reference evidence="2" key="1">
    <citation type="submission" date="2020-08" db="EMBL/GenBank/DDBJ databases">
        <title>Genomic evolution and epidemiology of Klebsiella pneumoniae from a major hospital in Beijing, China, over a fifteen-year period: dissemination of known and novel high-risk clones.</title>
        <authorList>
            <person name="Palmieri M."/>
        </authorList>
    </citation>
    <scope>NUCLEOTIDE SEQUENCE</scope>
    <source>
        <strain evidence="2">K7050</strain>
    </source>
</reference>
<accession>A0A8H9ZX85</accession>
<sequence>MTFSLDYDVSELFVNSESMENVVKVNRLKVREIALKKYKYVKDIEDSGGNKHAAELDVQDAVVELLTKIGLSEHKAMVELFNSVLLEETLALTMLDADKKQSQFEEKIKLIEDEAKDSATMTTAISWIIAAAVVLVFAGFLFSR</sequence>
<keyword evidence="1" id="KW-0812">Transmembrane</keyword>
<proteinExistence type="predicted"/>
<comment type="caution">
    <text evidence="2">The sequence shown here is derived from an EMBL/GenBank/DDBJ whole genome shotgun (WGS) entry which is preliminary data.</text>
</comment>